<dbReference type="InterPro" id="IPR001633">
    <property type="entry name" value="EAL_dom"/>
</dbReference>
<evidence type="ECO:0000313" key="3">
    <source>
        <dbReference type="EMBL" id="MDR7191798.1"/>
    </source>
</evidence>
<dbReference type="InterPro" id="IPR035919">
    <property type="entry name" value="EAL_sf"/>
</dbReference>
<proteinExistence type="predicted"/>
<keyword evidence="1" id="KW-0812">Transmembrane</keyword>
<evidence type="ECO:0000259" key="2">
    <source>
        <dbReference type="PROSITE" id="PS50883"/>
    </source>
</evidence>
<dbReference type="PANTHER" id="PTHR33121">
    <property type="entry name" value="CYCLIC DI-GMP PHOSPHODIESTERASE PDEF"/>
    <property type="match status" value="1"/>
</dbReference>
<name>A0ABU1XST4_9GAMM</name>
<sequence>MTTINRRDQHGMLKFQTTARREKVAAILTLTGVASITLGLAWTVCYWYFDRAELAGLFFAVAVVGVLALARRRRGDGQSVLLVAHGILVAVCGIALIDAPIAWVPRSAHMFLLPLAAAAAFIFDARERYGSLVFPMICLAAFAAFATGALDPLAPGISPPVEVREWGARSNIIFAIALLATIFKIYRADIGKRLQLERELGRAVRNGQIELHYQPQVRGDGTVTGVEALARWRHPSGTLLSPDVFIPLAEESTLINEIGLEVLRQACETLKRWSQSTKTRHLRIAVNVSPMQLMEEDFTPSLTTVIRQAGIDPALLELELTESALSTNASVIVDKMRAIEALGITWALDDFGTGYSSLATLRQLPVRKLKIDRQFVQEAAAQDSAQRLLGKIIEISQVMHMSALAEGVESVAQRDLLIGMGCDHFQGYLFARPMSESMLEDWLKAQ</sequence>
<dbReference type="RefSeq" id="WP_310232496.1">
    <property type="nucleotide sequence ID" value="NZ_JAVDWO010000002.1"/>
</dbReference>
<accession>A0ABU1XST4</accession>
<dbReference type="Pfam" id="PF00563">
    <property type="entry name" value="EAL"/>
    <property type="match status" value="1"/>
</dbReference>
<organism evidence="3 4">
    <name type="scientific">Luteimonas terrae</name>
    <dbReference type="NCBI Taxonomy" id="1530191"/>
    <lineage>
        <taxon>Bacteria</taxon>
        <taxon>Pseudomonadati</taxon>
        <taxon>Pseudomonadota</taxon>
        <taxon>Gammaproteobacteria</taxon>
        <taxon>Lysobacterales</taxon>
        <taxon>Lysobacteraceae</taxon>
        <taxon>Luteimonas</taxon>
    </lineage>
</organism>
<evidence type="ECO:0000256" key="1">
    <source>
        <dbReference type="SAM" id="Phobius"/>
    </source>
</evidence>
<dbReference type="Proteomes" id="UP001256588">
    <property type="component" value="Unassembled WGS sequence"/>
</dbReference>
<dbReference type="Gene3D" id="3.20.20.450">
    <property type="entry name" value="EAL domain"/>
    <property type="match status" value="1"/>
</dbReference>
<dbReference type="EMBL" id="JAVDWO010000002">
    <property type="protein sequence ID" value="MDR7191798.1"/>
    <property type="molecule type" value="Genomic_DNA"/>
</dbReference>
<comment type="caution">
    <text evidence="3">The sequence shown here is derived from an EMBL/GenBank/DDBJ whole genome shotgun (WGS) entry which is preliminary data.</text>
</comment>
<feature type="transmembrane region" description="Helical" evidence="1">
    <location>
        <begin position="55"/>
        <end position="70"/>
    </location>
</feature>
<feature type="transmembrane region" description="Helical" evidence="1">
    <location>
        <begin position="24"/>
        <end position="49"/>
    </location>
</feature>
<feature type="domain" description="EAL" evidence="2">
    <location>
        <begin position="193"/>
        <end position="446"/>
    </location>
</feature>
<gene>
    <name evidence="3" type="ORF">J2W68_000506</name>
</gene>
<dbReference type="PROSITE" id="PS50883">
    <property type="entry name" value="EAL"/>
    <property type="match status" value="1"/>
</dbReference>
<feature type="transmembrane region" description="Helical" evidence="1">
    <location>
        <begin position="132"/>
        <end position="154"/>
    </location>
</feature>
<reference evidence="3 4" key="1">
    <citation type="submission" date="2023-07" db="EMBL/GenBank/DDBJ databases">
        <title>Sorghum-associated microbial communities from plants grown in Nebraska, USA.</title>
        <authorList>
            <person name="Schachtman D."/>
        </authorList>
    </citation>
    <scope>NUCLEOTIDE SEQUENCE [LARGE SCALE GENOMIC DNA]</scope>
    <source>
        <strain evidence="3 4">4099</strain>
    </source>
</reference>
<protein>
    <submittedName>
        <fullName evidence="3">EAL domain-containing protein (Putative c-di-GMP-specific phosphodiesterase class I)</fullName>
    </submittedName>
</protein>
<dbReference type="SUPFAM" id="SSF141868">
    <property type="entry name" value="EAL domain-like"/>
    <property type="match status" value="1"/>
</dbReference>
<feature type="transmembrane region" description="Helical" evidence="1">
    <location>
        <begin position="108"/>
        <end position="125"/>
    </location>
</feature>
<keyword evidence="1" id="KW-1133">Transmembrane helix</keyword>
<dbReference type="SMART" id="SM00052">
    <property type="entry name" value="EAL"/>
    <property type="match status" value="1"/>
</dbReference>
<dbReference type="CDD" id="cd01948">
    <property type="entry name" value="EAL"/>
    <property type="match status" value="1"/>
</dbReference>
<dbReference type="PANTHER" id="PTHR33121:SF79">
    <property type="entry name" value="CYCLIC DI-GMP PHOSPHODIESTERASE PDED-RELATED"/>
    <property type="match status" value="1"/>
</dbReference>
<dbReference type="InterPro" id="IPR050706">
    <property type="entry name" value="Cyclic-di-GMP_PDE-like"/>
</dbReference>
<evidence type="ECO:0000313" key="4">
    <source>
        <dbReference type="Proteomes" id="UP001256588"/>
    </source>
</evidence>
<feature type="transmembrane region" description="Helical" evidence="1">
    <location>
        <begin position="82"/>
        <end position="102"/>
    </location>
</feature>
<keyword evidence="4" id="KW-1185">Reference proteome</keyword>
<feature type="transmembrane region" description="Helical" evidence="1">
    <location>
        <begin position="166"/>
        <end position="186"/>
    </location>
</feature>
<keyword evidence="1" id="KW-0472">Membrane</keyword>